<dbReference type="PANTHER" id="PTHR31283:SF5">
    <property type="entry name" value="EKC_KEOPS COMPLEX SUBUNIT LAGE3"/>
    <property type="match status" value="1"/>
</dbReference>
<dbReference type="EMBL" id="JAMYWD010000010">
    <property type="protein sequence ID" value="KAJ4957738.1"/>
    <property type="molecule type" value="Genomic_DNA"/>
</dbReference>
<keyword evidence="3" id="KW-1185">Reference proteome</keyword>
<dbReference type="GO" id="GO:0000408">
    <property type="term" value="C:EKC/KEOPS complex"/>
    <property type="evidence" value="ECO:0007669"/>
    <property type="project" value="TreeGrafter"/>
</dbReference>
<evidence type="ECO:0000313" key="2">
    <source>
        <dbReference type="EMBL" id="KAJ4957738.1"/>
    </source>
</evidence>
<proteinExistence type="inferred from homology"/>
<dbReference type="AlphaFoldDB" id="A0A9Q0K166"/>
<dbReference type="OrthoDB" id="10025739at2759"/>
<comment type="caution">
    <text evidence="2">The sequence shown here is derived from an EMBL/GenBank/DDBJ whole genome shotgun (WGS) entry which is preliminary data.</text>
</comment>
<accession>A0A9Q0K166</accession>
<protein>
    <submittedName>
        <fullName evidence="2">Uncharacterized protein</fullName>
    </submittedName>
</protein>
<comment type="similarity">
    <text evidence="1">Belongs to the CTAG/PCC1 family.</text>
</comment>
<gene>
    <name evidence="2" type="ORF">NE237_024849</name>
</gene>
<dbReference type="GO" id="GO:0070525">
    <property type="term" value="P:tRNA threonylcarbamoyladenosine metabolic process"/>
    <property type="evidence" value="ECO:0007669"/>
    <property type="project" value="TreeGrafter"/>
</dbReference>
<reference evidence="2" key="1">
    <citation type="journal article" date="2023" name="Plant J.">
        <title>The genome of the king protea, Protea cynaroides.</title>
        <authorList>
            <person name="Chang J."/>
            <person name="Duong T.A."/>
            <person name="Schoeman C."/>
            <person name="Ma X."/>
            <person name="Roodt D."/>
            <person name="Barker N."/>
            <person name="Li Z."/>
            <person name="Van de Peer Y."/>
            <person name="Mizrachi E."/>
        </authorList>
    </citation>
    <scope>NUCLEOTIDE SEQUENCE</scope>
    <source>
        <tissue evidence="2">Young leaves</tissue>
    </source>
</reference>
<dbReference type="Gene3D" id="3.30.310.50">
    <property type="entry name" value="Alpha-D-phosphohexomutase, C-terminal domain"/>
    <property type="match status" value="1"/>
</dbReference>
<organism evidence="2 3">
    <name type="scientific">Protea cynaroides</name>
    <dbReference type="NCBI Taxonomy" id="273540"/>
    <lineage>
        <taxon>Eukaryota</taxon>
        <taxon>Viridiplantae</taxon>
        <taxon>Streptophyta</taxon>
        <taxon>Embryophyta</taxon>
        <taxon>Tracheophyta</taxon>
        <taxon>Spermatophyta</taxon>
        <taxon>Magnoliopsida</taxon>
        <taxon>Proteales</taxon>
        <taxon>Proteaceae</taxon>
        <taxon>Protea</taxon>
    </lineage>
</organism>
<dbReference type="Pfam" id="PF09341">
    <property type="entry name" value="Pcc1"/>
    <property type="match status" value="1"/>
</dbReference>
<evidence type="ECO:0000313" key="3">
    <source>
        <dbReference type="Proteomes" id="UP001141806"/>
    </source>
</evidence>
<evidence type="ECO:0000256" key="1">
    <source>
        <dbReference type="ARBA" id="ARBA00007073"/>
    </source>
</evidence>
<dbReference type="PANTHER" id="PTHR31283">
    <property type="entry name" value="EKC/KEOPS COMPLEX SUBUNIT PCC1 FAMILY MEMBER"/>
    <property type="match status" value="1"/>
</dbReference>
<sequence>MVTTILLLYPTCPQNYMDEDDKSSIRKKRGDLEVDYESEKHASMVYAALAVDKELQPDKVKRLMLVSDGKLSDSEVEWTRTFTITGLVNARALARISSTIPSSNFSSESIEE</sequence>
<dbReference type="Proteomes" id="UP001141806">
    <property type="component" value="Unassembled WGS sequence"/>
</dbReference>
<name>A0A9Q0K166_9MAGN</name>
<dbReference type="InterPro" id="IPR015419">
    <property type="entry name" value="CTAG/Pcc1"/>
</dbReference>